<dbReference type="EMBL" id="HQ728264">
    <property type="protein sequence ID" value="AEJ81395.1"/>
    <property type="molecule type" value="Genomic_DNA"/>
</dbReference>
<protein>
    <submittedName>
        <fullName evidence="1">Gp19</fullName>
    </submittedName>
</protein>
<accession>G0YPW8</accession>
<keyword evidence="2" id="KW-1185">Reference proteome</keyword>
<dbReference type="Proteomes" id="UP000008892">
    <property type="component" value="Segment"/>
</dbReference>
<evidence type="ECO:0000313" key="1">
    <source>
        <dbReference type="EMBL" id="AEJ81395.1"/>
    </source>
</evidence>
<name>G0YPW8_9CAUD</name>
<reference evidence="1 2" key="1">
    <citation type="journal article" date="2011" name="Appl. Environ. Microbiol.">
        <title>Novel Virulent and Broad-Host-Range Erwinia amylovora Bacteriophages Reveal a High Degree of Mosaicism and a Relationship to Enterobacteriaceae Phages.</title>
        <authorList>
            <person name="Born Y."/>
            <person name="Fieseler L."/>
            <person name="Marazzi J."/>
            <person name="Lurz R."/>
            <person name="Duffy B."/>
            <person name="Loessner M.J."/>
        </authorList>
    </citation>
    <scope>NUCLEOTIDE SEQUENCE [LARGE SCALE GENOMIC DNA]</scope>
</reference>
<dbReference type="RefSeq" id="YP_007004669.1">
    <property type="nucleotide sequence ID" value="NC_019504.1"/>
</dbReference>
<dbReference type="GeneID" id="14010450"/>
<sequence length="143" mass="16586">MERDYIKARDLTPGDVILLRGDWRRVTKIWLHHSSPYNKIHTVRENESDKAIALFEKIPLDFVLGRKPVQVTKQVHFCSAIDEMVVLKQAIEQYDEANALPPKVQLTNTNFEIDAVVVQRECHEKMMASFNRLKNSMNAVQKP</sequence>
<organism evidence="1 2">
    <name type="scientific">Erwinia phage vB_EamM-Y2</name>
    <dbReference type="NCBI Taxonomy" id="1051676"/>
    <lineage>
        <taxon>Viruses</taxon>
        <taxon>Duplodnaviria</taxon>
        <taxon>Heunggongvirae</taxon>
        <taxon>Uroviricota</taxon>
        <taxon>Caudoviricetes</taxon>
        <taxon>Chaseviridae</taxon>
        <taxon>Cleopatravirinae</taxon>
        <taxon>Loessnervirus</taxon>
        <taxon>Loessnervirus Y2</taxon>
    </lineage>
</organism>
<proteinExistence type="predicted"/>
<dbReference type="KEGG" id="vg:14010450"/>
<evidence type="ECO:0000313" key="2">
    <source>
        <dbReference type="Proteomes" id="UP000008892"/>
    </source>
</evidence>